<dbReference type="Gene3D" id="3.90.228.10">
    <property type="match status" value="1"/>
</dbReference>
<proteinExistence type="inferred from homology"/>
<evidence type="ECO:0000256" key="5">
    <source>
        <dbReference type="ARBA" id="ARBA00024347"/>
    </source>
</evidence>
<dbReference type="Proteomes" id="UP001151699">
    <property type="component" value="Chromosome B"/>
</dbReference>
<keyword evidence="7" id="KW-0812">Transmembrane</keyword>
<accession>A0A9Q0S3W0</accession>
<dbReference type="InterPro" id="IPR041400">
    <property type="entry name" value="PARP16_N"/>
</dbReference>
<protein>
    <recommendedName>
        <fullName evidence="6">Poly [ADP-ribose] polymerase</fullName>
        <shortName evidence="6">PARP</shortName>
        <ecNumber evidence="6">2.4.2.-</ecNumber>
    </recommendedName>
</protein>
<evidence type="ECO:0000313" key="10">
    <source>
        <dbReference type="Proteomes" id="UP001151699"/>
    </source>
</evidence>
<organism evidence="9 10">
    <name type="scientific">Pseudolycoriella hygida</name>
    <dbReference type="NCBI Taxonomy" id="35572"/>
    <lineage>
        <taxon>Eukaryota</taxon>
        <taxon>Metazoa</taxon>
        <taxon>Ecdysozoa</taxon>
        <taxon>Arthropoda</taxon>
        <taxon>Hexapoda</taxon>
        <taxon>Insecta</taxon>
        <taxon>Pterygota</taxon>
        <taxon>Neoptera</taxon>
        <taxon>Endopterygota</taxon>
        <taxon>Diptera</taxon>
        <taxon>Nematocera</taxon>
        <taxon>Sciaroidea</taxon>
        <taxon>Sciaridae</taxon>
        <taxon>Pseudolycoriella</taxon>
    </lineage>
</organism>
<dbReference type="Pfam" id="PF18084">
    <property type="entry name" value="ARTD15_N"/>
    <property type="match status" value="1"/>
</dbReference>
<evidence type="ECO:0000313" key="9">
    <source>
        <dbReference type="EMBL" id="KAJ6643018.1"/>
    </source>
</evidence>
<sequence>MIERQFSSAITEEPTDEKRVFDLRLALEKDIEACDIKWSLFVAAAQSYRYHSRLNPYPPKYAIKEKSEYDIDRIRLTISNVPPIRQLIRQIKNKDKSLNEDVLDLVHWVVCSKSFPTLRSIAKQEFELTLKKVDYITPVSVPTHIFEVVSQPNSPAETKFRQHAENRNKLYAFHGSKIDSFYSIVNFGLQQHLCKTALFGNGIYLSSEMHVSLSFSPIGTGWKSSLNGTELSCIALCEFVDHPQHLKCHLKDQQPNERKNDQHIPDKYFVITNNDIVRVRYLLIFAKSPDKSMQIYRNSVINWIYNNKSVAAMIFYAIILLSVGLANSRTGQYFRQMFWQKAQRFISDLISKYFLL</sequence>
<dbReference type="AlphaFoldDB" id="A0A9Q0S3W0"/>
<dbReference type="EMBL" id="WJQU01000002">
    <property type="protein sequence ID" value="KAJ6643018.1"/>
    <property type="molecule type" value="Genomic_DNA"/>
</dbReference>
<feature type="domain" description="PARP catalytic" evidence="8">
    <location>
        <begin position="89"/>
        <end position="294"/>
    </location>
</feature>
<dbReference type="PANTHER" id="PTHR21328">
    <property type="entry name" value="POLY ADP-RIBOSE POLYMERASE FAMILY, MEMBER PARP"/>
    <property type="match status" value="1"/>
</dbReference>
<dbReference type="GO" id="GO:0003950">
    <property type="term" value="F:NAD+ poly-ADP-ribosyltransferase activity"/>
    <property type="evidence" value="ECO:0007669"/>
    <property type="project" value="UniProtKB-UniRule"/>
</dbReference>
<evidence type="ECO:0000256" key="3">
    <source>
        <dbReference type="ARBA" id="ARBA00022695"/>
    </source>
</evidence>
<keyword evidence="7" id="KW-1133">Transmembrane helix</keyword>
<dbReference type="InterPro" id="IPR012317">
    <property type="entry name" value="Poly(ADP-ribose)pol_cat_dom"/>
</dbReference>
<keyword evidence="2 6" id="KW-0808">Transferase</keyword>
<comment type="similarity">
    <text evidence="5">Belongs to the ARTD/PARP family.</text>
</comment>
<keyword evidence="1 6" id="KW-0328">Glycosyltransferase</keyword>
<evidence type="ECO:0000259" key="8">
    <source>
        <dbReference type="PROSITE" id="PS51059"/>
    </source>
</evidence>
<evidence type="ECO:0000256" key="6">
    <source>
        <dbReference type="RuleBase" id="RU362114"/>
    </source>
</evidence>
<keyword evidence="10" id="KW-1185">Reference proteome</keyword>
<dbReference type="SUPFAM" id="SSF56399">
    <property type="entry name" value="ADP-ribosylation"/>
    <property type="match status" value="1"/>
</dbReference>
<feature type="transmembrane region" description="Helical" evidence="7">
    <location>
        <begin position="309"/>
        <end position="327"/>
    </location>
</feature>
<dbReference type="InterPro" id="IPR051838">
    <property type="entry name" value="ARTD_PARP"/>
</dbReference>
<evidence type="ECO:0000256" key="4">
    <source>
        <dbReference type="ARBA" id="ARBA00023027"/>
    </source>
</evidence>
<keyword evidence="3" id="KW-0548">Nucleotidyltransferase</keyword>
<name>A0A9Q0S3W0_9DIPT</name>
<evidence type="ECO:0000256" key="2">
    <source>
        <dbReference type="ARBA" id="ARBA00022679"/>
    </source>
</evidence>
<dbReference type="PROSITE" id="PS51059">
    <property type="entry name" value="PARP_CATALYTIC"/>
    <property type="match status" value="1"/>
</dbReference>
<evidence type="ECO:0000256" key="1">
    <source>
        <dbReference type="ARBA" id="ARBA00022676"/>
    </source>
</evidence>
<dbReference type="Pfam" id="PF00644">
    <property type="entry name" value="PARP"/>
    <property type="match status" value="1"/>
</dbReference>
<evidence type="ECO:0000256" key="7">
    <source>
        <dbReference type="SAM" id="Phobius"/>
    </source>
</evidence>
<keyword evidence="7" id="KW-0472">Membrane</keyword>
<comment type="caution">
    <text evidence="9">The sequence shown here is derived from an EMBL/GenBank/DDBJ whole genome shotgun (WGS) entry which is preliminary data.</text>
</comment>
<gene>
    <name evidence="9" type="primary">Parp16_0</name>
    <name evidence="9" type="ORF">Bhyg_07974</name>
</gene>
<dbReference type="GO" id="GO:0016779">
    <property type="term" value="F:nucleotidyltransferase activity"/>
    <property type="evidence" value="ECO:0007669"/>
    <property type="project" value="UniProtKB-KW"/>
</dbReference>
<reference evidence="9" key="1">
    <citation type="submission" date="2022-07" db="EMBL/GenBank/DDBJ databases">
        <authorList>
            <person name="Trinca V."/>
            <person name="Uliana J.V.C."/>
            <person name="Torres T.T."/>
            <person name="Ward R.J."/>
            <person name="Monesi N."/>
        </authorList>
    </citation>
    <scope>NUCLEOTIDE SEQUENCE</scope>
    <source>
        <strain evidence="9">HSMRA1968</strain>
        <tissue evidence="9">Whole embryos</tissue>
    </source>
</reference>
<dbReference type="EC" id="2.4.2.-" evidence="6"/>
<dbReference type="OrthoDB" id="19501at2759"/>
<keyword evidence="4 6" id="KW-0520">NAD</keyword>